<proteinExistence type="predicted"/>
<name>A0ABR2P6R5_9ROSI</name>
<evidence type="ECO:0000313" key="2">
    <source>
        <dbReference type="Proteomes" id="UP001396334"/>
    </source>
</evidence>
<organism evidence="1 2">
    <name type="scientific">Hibiscus sabdariffa</name>
    <name type="common">roselle</name>
    <dbReference type="NCBI Taxonomy" id="183260"/>
    <lineage>
        <taxon>Eukaryota</taxon>
        <taxon>Viridiplantae</taxon>
        <taxon>Streptophyta</taxon>
        <taxon>Embryophyta</taxon>
        <taxon>Tracheophyta</taxon>
        <taxon>Spermatophyta</taxon>
        <taxon>Magnoliopsida</taxon>
        <taxon>eudicotyledons</taxon>
        <taxon>Gunneridae</taxon>
        <taxon>Pentapetalae</taxon>
        <taxon>rosids</taxon>
        <taxon>malvids</taxon>
        <taxon>Malvales</taxon>
        <taxon>Malvaceae</taxon>
        <taxon>Malvoideae</taxon>
        <taxon>Hibiscus</taxon>
    </lineage>
</organism>
<sequence>MGGLDQEKSEERKYDHGFFSSEVNTLAAMSETFFPPLSPTCCFQAAEEENQTPITKAVRFFMEASASQPPIPDEVKLNYDCRGRIDMEKSILGLLGTDEDCVAAVVEQNGDISALWKALLGREMALHQSVLEHDIVQKRASSASLVQASDLHSH</sequence>
<evidence type="ECO:0000313" key="1">
    <source>
        <dbReference type="EMBL" id="KAK8984148.1"/>
    </source>
</evidence>
<dbReference type="EMBL" id="JBBPBN010000078">
    <property type="protein sequence ID" value="KAK8984148.1"/>
    <property type="molecule type" value="Genomic_DNA"/>
</dbReference>
<comment type="caution">
    <text evidence="1">The sequence shown here is derived from an EMBL/GenBank/DDBJ whole genome shotgun (WGS) entry which is preliminary data.</text>
</comment>
<dbReference type="Proteomes" id="UP001396334">
    <property type="component" value="Unassembled WGS sequence"/>
</dbReference>
<accession>A0ABR2P6R5</accession>
<gene>
    <name evidence="1" type="ORF">V6N11_029471</name>
</gene>
<protein>
    <submittedName>
        <fullName evidence="1">Uncharacterized protein</fullName>
    </submittedName>
</protein>
<reference evidence="1 2" key="1">
    <citation type="journal article" date="2024" name="G3 (Bethesda)">
        <title>Genome assembly of Hibiscus sabdariffa L. provides insights into metabolisms of medicinal natural products.</title>
        <authorList>
            <person name="Kim T."/>
        </authorList>
    </citation>
    <scope>NUCLEOTIDE SEQUENCE [LARGE SCALE GENOMIC DNA]</scope>
    <source>
        <strain evidence="1">TK-2024</strain>
        <tissue evidence="1">Old leaves</tissue>
    </source>
</reference>
<keyword evidence="2" id="KW-1185">Reference proteome</keyword>